<evidence type="ECO:0000256" key="4">
    <source>
        <dbReference type="ARBA" id="ARBA00022989"/>
    </source>
</evidence>
<dbReference type="SMART" id="SM00283">
    <property type="entry name" value="MA"/>
    <property type="match status" value="1"/>
</dbReference>
<feature type="domain" description="Methyl-accepting transducer" evidence="11">
    <location>
        <begin position="306"/>
        <end position="542"/>
    </location>
</feature>
<reference evidence="14 15" key="1">
    <citation type="submission" date="2017-04" db="EMBL/GenBank/DDBJ databases">
        <title>Genome Sequence of Marinobacter salarius strain SMR5 Isolated from a culture of the Diatom Skeletonema marinoi.</title>
        <authorList>
            <person name="Topel M."/>
            <person name="Pinder M.I.M."/>
            <person name="Johansson O.N."/>
            <person name="Kourtchenko O."/>
            <person name="Godhe A."/>
            <person name="Clarke A.K."/>
        </authorList>
    </citation>
    <scope>NUCLEOTIDE SEQUENCE [LARGE SCALE GENOMIC DNA]</scope>
    <source>
        <strain evidence="14 15">SMR5</strain>
    </source>
</reference>
<keyword evidence="2" id="KW-1003">Cell membrane</keyword>
<evidence type="ECO:0000256" key="5">
    <source>
        <dbReference type="ARBA" id="ARBA00023136"/>
    </source>
</evidence>
<dbReference type="InterPro" id="IPR004089">
    <property type="entry name" value="MCPsignal_dom"/>
</dbReference>
<dbReference type="FunFam" id="1.10.287.950:FF:000001">
    <property type="entry name" value="Methyl-accepting chemotaxis sensory transducer"/>
    <property type="match status" value="1"/>
</dbReference>
<dbReference type="Pfam" id="PF00015">
    <property type="entry name" value="MCPsignal"/>
    <property type="match status" value="1"/>
</dbReference>
<dbReference type="Gene3D" id="1.10.287.950">
    <property type="entry name" value="Methyl-accepting chemotaxis protein"/>
    <property type="match status" value="1"/>
</dbReference>
<evidence type="ECO:0000313" key="14">
    <source>
        <dbReference type="EMBL" id="ARM83087.1"/>
    </source>
</evidence>
<evidence type="ECO:0000256" key="9">
    <source>
        <dbReference type="SAM" id="Coils"/>
    </source>
</evidence>
<dbReference type="AlphaFoldDB" id="A0A1W6K6R1"/>
<feature type="coiled-coil region" evidence="9">
    <location>
        <begin position="377"/>
        <end position="404"/>
    </location>
</feature>
<dbReference type="RefSeq" id="WP_085679269.1">
    <property type="nucleotide sequence ID" value="NZ_CP020931.1"/>
</dbReference>
<keyword evidence="6 8" id="KW-0807">Transducer</keyword>
<dbReference type="InterPro" id="IPR000727">
    <property type="entry name" value="T_SNARE_dom"/>
</dbReference>
<dbReference type="CDD" id="cd06225">
    <property type="entry name" value="HAMP"/>
    <property type="match status" value="1"/>
</dbReference>
<dbReference type="GeneID" id="77254979"/>
<dbReference type="GO" id="GO:0005886">
    <property type="term" value="C:plasma membrane"/>
    <property type="evidence" value="ECO:0007669"/>
    <property type="project" value="UniProtKB-SubCell"/>
</dbReference>
<dbReference type="SMART" id="SM00304">
    <property type="entry name" value="HAMP"/>
    <property type="match status" value="1"/>
</dbReference>
<comment type="similarity">
    <text evidence="7">Belongs to the methyl-accepting chemotaxis (MCP) protein family.</text>
</comment>
<accession>A0A1W6K6R1</accession>
<dbReference type="Pfam" id="PF00672">
    <property type="entry name" value="HAMP"/>
    <property type="match status" value="1"/>
</dbReference>
<keyword evidence="2" id="KW-0997">Cell inner membrane</keyword>
<organism evidence="14 15">
    <name type="scientific">Marinobacter salarius</name>
    <dbReference type="NCBI Taxonomy" id="1420917"/>
    <lineage>
        <taxon>Bacteria</taxon>
        <taxon>Pseudomonadati</taxon>
        <taxon>Pseudomonadota</taxon>
        <taxon>Gammaproteobacteria</taxon>
        <taxon>Pseudomonadales</taxon>
        <taxon>Marinobacteraceae</taxon>
        <taxon>Marinobacter</taxon>
    </lineage>
</organism>
<evidence type="ECO:0000313" key="15">
    <source>
        <dbReference type="Proteomes" id="UP000193100"/>
    </source>
</evidence>
<gene>
    <name evidence="14" type="primary">pctC</name>
    <name evidence="14" type="ORF">MARSALSMR5_00993</name>
</gene>
<evidence type="ECO:0000259" key="11">
    <source>
        <dbReference type="PROSITE" id="PS50111"/>
    </source>
</evidence>
<dbReference type="PROSITE" id="PS50111">
    <property type="entry name" value="CHEMOTAXIS_TRANSDUC_2"/>
    <property type="match status" value="1"/>
</dbReference>
<protein>
    <submittedName>
        <fullName evidence="14">Methyl-accepting chemotaxis protein PctC</fullName>
    </submittedName>
</protein>
<keyword evidence="3 10" id="KW-0812">Transmembrane</keyword>
<feature type="transmembrane region" description="Helical" evidence="10">
    <location>
        <begin position="227"/>
        <end position="247"/>
    </location>
</feature>
<dbReference type="GO" id="GO:0006935">
    <property type="term" value="P:chemotaxis"/>
    <property type="evidence" value="ECO:0007669"/>
    <property type="project" value="UniProtKB-ARBA"/>
</dbReference>
<dbReference type="STRING" id="1420917.AU15_11965"/>
<dbReference type="SUPFAM" id="SSF58104">
    <property type="entry name" value="Methyl-accepting chemotaxis protein (MCP) signaling domain"/>
    <property type="match status" value="1"/>
</dbReference>
<evidence type="ECO:0000256" key="7">
    <source>
        <dbReference type="ARBA" id="ARBA00029447"/>
    </source>
</evidence>
<dbReference type="PANTHER" id="PTHR32089">
    <property type="entry name" value="METHYL-ACCEPTING CHEMOTAXIS PROTEIN MCPB"/>
    <property type="match status" value="1"/>
</dbReference>
<evidence type="ECO:0000256" key="2">
    <source>
        <dbReference type="ARBA" id="ARBA00022519"/>
    </source>
</evidence>
<evidence type="ECO:0000259" key="13">
    <source>
        <dbReference type="PROSITE" id="PS50885"/>
    </source>
</evidence>
<dbReference type="Proteomes" id="UP000193100">
    <property type="component" value="Chromosome"/>
</dbReference>
<evidence type="ECO:0000256" key="3">
    <source>
        <dbReference type="ARBA" id="ARBA00022692"/>
    </source>
</evidence>
<proteinExistence type="inferred from homology"/>
<comment type="subcellular location">
    <subcellularLocation>
        <location evidence="1">Cell inner membrane</location>
        <topology evidence="1">Multi-pass membrane protein</topology>
    </subcellularLocation>
</comment>
<dbReference type="InterPro" id="IPR003660">
    <property type="entry name" value="HAMP_dom"/>
</dbReference>
<sequence>MAFPRLELTIRSRVILLFTLLIGLSVASSALVYQRIAGIGDSVDQQARGIAGQMVAIDEQSELIDQQRALGKLSERVTVAQQHMGAMQYWYFHAALNADMESLDKAQAASEQLVGELAAMVAADSSLQAEIAEMPETVEQYRTLGEKMFEFFEKSMMLMGRSMAEAAREQAVSLTASLNDIRSGYQQREAVLTEGVLEAGETVRRASDQVAISGGAIRHEIDRAGSVSLIMAGALVISALLLGTLFLRSLLRPVRRLGQRIGEIQADNDLRGSLEYRKNDELSVITRAFDQMLARFGGLIGHVAASTNELGDMAAQGRESSQSLADQVGRQQQETSLVATAANEVTATAEEVRKSANHAACLADEVGGLTHSGGQSADEAVAAMARLETRVEAVAETIAGLASQSQSIGQVVDVIRGISEKTNLLALNAAIEAARAGEMGRGFAIVADEVRGLASQTANSTGQIDDLVSSLQAQSRDAVEVVEAGREESRTTVQRIRQCSESLGLIDEKAGEMRLLNQQVAQAAAEQSEAVSKIDENLINLKRQIEDISDNARDTGSMTDSLASLSEVLRGNISQFRY</sequence>
<keyword evidence="4 10" id="KW-1133">Transmembrane helix</keyword>
<feature type="coiled-coil region" evidence="9">
    <location>
        <begin position="506"/>
        <end position="551"/>
    </location>
</feature>
<evidence type="ECO:0000256" key="6">
    <source>
        <dbReference type="ARBA" id="ARBA00023224"/>
    </source>
</evidence>
<dbReference type="GO" id="GO:0007165">
    <property type="term" value="P:signal transduction"/>
    <property type="evidence" value="ECO:0007669"/>
    <property type="project" value="UniProtKB-KW"/>
</dbReference>
<evidence type="ECO:0000256" key="1">
    <source>
        <dbReference type="ARBA" id="ARBA00004429"/>
    </source>
</evidence>
<keyword evidence="9" id="KW-0175">Coiled coil</keyword>
<feature type="domain" description="T-SNARE coiled-coil homology" evidence="12">
    <location>
        <begin position="493"/>
        <end position="555"/>
    </location>
</feature>
<name>A0A1W6K6R1_9GAMM</name>
<keyword evidence="5 10" id="KW-0472">Membrane</keyword>
<evidence type="ECO:0000256" key="8">
    <source>
        <dbReference type="PROSITE-ProRule" id="PRU00284"/>
    </source>
</evidence>
<dbReference type="PANTHER" id="PTHR32089:SF119">
    <property type="entry name" value="METHYL-ACCEPTING CHEMOTAXIS PROTEIN CTPL"/>
    <property type="match status" value="1"/>
</dbReference>
<evidence type="ECO:0000256" key="10">
    <source>
        <dbReference type="SAM" id="Phobius"/>
    </source>
</evidence>
<feature type="domain" description="HAMP" evidence="13">
    <location>
        <begin position="248"/>
        <end position="301"/>
    </location>
</feature>
<dbReference type="PROSITE" id="PS50192">
    <property type="entry name" value="T_SNARE"/>
    <property type="match status" value="1"/>
</dbReference>
<dbReference type="PROSITE" id="PS50885">
    <property type="entry name" value="HAMP"/>
    <property type="match status" value="1"/>
</dbReference>
<evidence type="ECO:0000259" key="12">
    <source>
        <dbReference type="PROSITE" id="PS50192"/>
    </source>
</evidence>
<dbReference type="EMBL" id="CP020931">
    <property type="protein sequence ID" value="ARM83087.1"/>
    <property type="molecule type" value="Genomic_DNA"/>
</dbReference>